<dbReference type="GO" id="GO:0005576">
    <property type="term" value="C:extracellular region"/>
    <property type="evidence" value="ECO:0007669"/>
    <property type="project" value="TreeGrafter"/>
</dbReference>
<dbReference type="SUPFAM" id="SSF141523">
    <property type="entry name" value="L,D-transpeptidase catalytic domain-like"/>
    <property type="match status" value="1"/>
</dbReference>
<evidence type="ECO:0000256" key="3">
    <source>
        <dbReference type="ARBA" id="ARBA00022679"/>
    </source>
</evidence>
<comment type="pathway">
    <text evidence="1 7">Cell wall biogenesis; peptidoglycan biosynthesis.</text>
</comment>
<keyword evidence="5 7" id="KW-0573">Peptidoglycan synthesis</keyword>
<evidence type="ECO:0000256" key="4">
    <source>
        <dbReference type="ARBA" id="ARBA00022960"/>
    </source>
</evidence>
<dbReference type="InterPro" id="IPR050979">
    <property type="entry name" value="LD-transpeptidase"/>
</dbReference>
<feature type="active site" description="Proton donor/acceptor" evidence="7">
    <location>
        <position position="147"/>
    </location>
</feature>
<evidence type="ECO:0000313" key="10">
    <source>
        <dbReference type="Proteomes" id="UP001155483"/>
    </source>
</evidence>
<dbReference type="InterPro" id="IPR005490">
    <property type="entry name" value="LD_TPept_cat_dom"/>
</dbReference>
<reference evidence="9" key="2">
    <citation type="submission" date="2023-04" db="EMBL/GenBank/DDBJ databases">
        <title>Paracnuella aquatica gen. nov., sp. nov., a member of the family Chitinophagaceae isolated from a hot spring.</title>
        <authorList>
            <person name="Wang C."/>
        </authorList>
    </citation>
    <scope>NUCLEOTIDE SEQUENCE</scope>
    <source>
        <strain evidence="9">LB-8</strain>
    </source>
</reference>
<evidence type="ECO:0000256" key="6">
    <source>
        <dbReference type="ARBA" id="ARBA00023316"/>
    </source>
</evidence>
<evidence type="ECO:0000256" key="1">
    <source>
        <dbReference type="ARBA" id="ARBA00004752"/>
    </source>
</evidence>
<dbReference type="GO" id="GO:0016740">
    <property type="term" value="F:transferase activity"/>
    <property type="evidence" value="ECO:0007669"/>
    <property type="project" value="UniProtKB-KW"/>
</dbReference>
<dbReference type="RefSeq" id="WP_279299491.1">
    <property type="nucleotide sequence ID" value="NZ_JAOTIF010000027.1"/>
</dbReference>
<evidence type="ECO:0000259" key="8">
    <source>
        <dbReference type="PROSITE" id="PS52029"/>
    </source>
</evidence>
<dbReference type="PANTHER" id="PTHR30582">
    <property type="entry name" value="L,D-TRANSPEPTIDASE"/>
    <property type="match status" value="1"/>
</dbReference>
<sequence length="192" mass="21745">MKTALFLSVLLIGGSYLFTPSSEKKSSKNFTTYKVTKAKRPSSLPIAPVRIVIDKSDYELQVFDAKGWYATYPVVFGNSSLADKKMEGDRCTPEGSFRIAAKRYHNKWSRFLALDYPTRESLAKFEERKRRGEIPAYASPGAGVGIHGTWPHEDFVVDRYKNWTNGCIALKRSDVEELYSYINIGTPVTIKK</sequence>
<comment type="caution">
    <text evidence="9">The sequence shown here is derived from an EMBL/GenBank/DDBJ whole genome shotgun (WGS) entry which is preliminary data.</text>
</comment>
<keyword evidence="10" id="KW-1185">Reference proteome</keyword>
<evidence type="ECO:0000256" key="2">
    <source>
        <dbReference type="ARBA" id="ARBA00005992"/>
    </source>
</evidence>
<reference evidence="9" key="1">
    <citation type="submission" date="2022-09" db="EMBL/GenBank/DDBJ databases">
        <authorList>
            <person name="Yuan C."/>
            <person name="Ke Z."/>
        </authorList>
    </citation>
    <scope>NUCLEOTIDE SEQUENCE</scope>
    <source>
        <strain evidence="9">LB-8</strain>
    </source>
</reference>
<dbReference type="CDD" id="cd16913">
    <property type="entry name" value="YkuD_like"/>
    <property type="match status" value="1"/>
</dbReference>
<dbReference type="GO" id="GO:0071555">
    <property type="term" value="P:cell wall organization"/>
    <property type="evidence" value="ECO:0007669"/>
    <property type="project" value="UniProtKB-UniRule"/>
</dbReference>
<dbReference type="GO" id="GO:0008360">
    <property type="term" value="P:regulation of cell shape"/>
    <property type="evidence" value="ECO:0007669"/>
    <property type="project" value="UniProtKB-UniRule"/>
</dbReference>
<keyword evidence="3" id="KW-0808">Transferase</keyword>
<name>A0A9X3BH86_9BACT</name>
<dbReference type="Pfam" id="PF03734">
    <property type="entry name" value="YkuD"/>
    <property type="match status" value="1"/>
</dbReference>
<keyword evidence="6 7" id="KW-0961">Cell wall biogenesis/degradation</keyword>
<dbReference type="PROSITE" id="PS52029">
    <property type="entry name" value="LD_TPASE"/>
    <property type="match status" value="1"/>
</dbReference>
<evidence type="ECO:0000313" key="9">
    <source>
        <dbReference type="EMBL" id="MCU7552054.1"/>
    </source>
</evidence>
<feature type="domain" description="L,D-TPase catalytic" evidence="8">
    <location>
        <begin position="49"/>
        <end position="191"/>
    </location>
</feature>
<dbReference type="Proteomes" id="UP001155483">
    <property type="component" value="Unassembled WGS sequence"/>
</dbReference>
<comment type="similarity">
    <text evidence="2">Belongs to the YkuD family.</text>
</comment>
<gene>
    <name evidence="9" type="ORF">OCK74_23235</name>
</gene>
<feature type="active site" description="Nucleophile" evidence="7">
    <location>
        <position position="167"/>
    </location>
</feature>
<dbReference type="GO" id="GO:0018104">
    <property type="term" value="P:peptidoglycan-protein cross-linking"/>
    <property type="evidence" value="ECO:0007669"/>
    <property type="project" value="TreeGrafter"/>
</dbReference>
<dbReference type="GO" id="GO:0071972">
    <property type="term" value="F:peptidoglycan L,D-transpeptidase activity"/>
    <property type="evidence" value="ECO:0007669"/>
    <property type="project" value="TreeGrafter"/>
</dbReference>
<evidence type="ECO:0000256" key="5">
    <source>
        <dbReference type="ARBA" id="ARBA00022984"/>
    </source>
</evidence>
<dbReference type="InterPro" id="IPR038063">
    <property type="entry name" value="Transpep_catalytic_dom"/>
</dbReference>
<organism evidence="9 10">
    <name type="scientific">Paraflavisolibacter caeni</name>
    <dbReference type="NCBI Taxonomy" id="2982496"/>
    <lineage>
        <taxon>Bacteria</taxon>
        <taxon>Pseudomonadati</taxon>
        <taxon>Bacteroidota</taxon>
        <taxon>Chitinophagia</taxon>
        <taxon>Chitinophagales</taxon>
        <taxon>Chitinophagaceae</taxon>
        <taxon>Paraflavisolibacter</taxon>
    </lineage>
</organism>
<dbReference type="EMBL" id="JAOTIF010000027">
    <property type="protein sequence ID" value="MCU7552054.1"/>
    <property type="molecule type" value="Genomic_DNA"/>
</dbReference>
<dbReference type="Gene3D" id="2.40.440.10">
    <property type="entry name" value="L,D-transpeptidase catalytic domain-like"/>
    <property type="match status" value="1"/>
</dbReference>
<evidence type="ECO:0000256" key="7">
    <source>
        <dbReference type="PROSITE-ProRule" id="PRU01373"/>
    </source>
</evidence>
<protein>
    <submittedName>
        <fullName evidence="9">L,D-transpeptidase</fullName>
    </submittedName>
</protein>
<dbReference type="AlphaFoldDB" id="A0A9X3BH86"/>
<accession>A0A9X3BH86</accession>
<proteinExistence type="inferred from homology"/>
<keyword evidence="4 7" id="KW-0133">Cell shape</keyword>